<dbReference type="KEGG" id="ege:EM595_2576"/>
<proteinExistence type="predicted"/>
<sequence length="30" mass="3470">MTHAHGRTEAMNRPQQGMNCRNFGMNGFFQ</sequence>
<evidence type="ECO:0000313" key="3">
    <source>
        <dbReference type="Proteomes" id="UP000059419"/>
    </source>
</evidence>
<keyword evidence="3" id="KW-1185">Reference proteome</keyword>
<gene>
    <name evidence="2" type="ORF">EM595_2576</name>
</gene>
<dbReference type="Proteomes" id="UP000059419">
    <property type="component" value="Chromosome 1"/>
</dbReference>
<feature type="compositionally biased region" description="Basic and acidic residues" evidence="1">
    <location>
        <begin position="1"/>
        <end position="10"/>
    </location>
</feature>
<reference evidence="3" key="1">
    <citation type="submission" date="2015-11" db="EMBL/GenBank/DDBJ databases">
        <authorList>
            <person name="Blom J."/>
        </authorList>
    </citation>
    <scope>NUCLEOTIDE SEQUENCE [LARGE SCALE GENOMIC DNA]</scope>
</reference>
<protein>
    <submittedName>
        <fullName evidence="2">Uncharacterized protein</fullName>
    </submittedName>
</protein>
<evidence type="ECO:0000256" key="1">
    <source>
        <dbReference type="SAM" id="MobiDB-lite"/>
    </source>
</evidence>
<name>A0A0U5L8H3_9GAMM</name>
<organism evidence="2 3">
    <name type="scientific">Duffyella gerundensis</name>
    <dbReference type="NCBI Taxonomy" id="1619313"/>
    <lineage>
        <taxon>Bacteria</taxon>
        <taxon>Pseudomonadati</taxon>
        <taxon>Pseudomonadota</taxon>
        <taxon>Gammaproteobacteria</taxon>
        <taxon>Enterobacterales</taxon>
        <taxon>Erwiniaceae</taxon>
        <taxon>Duffyella</taxon>
    </lineage>
</organism>
<evidence type="ECO:0000313" key="2">
    <source>
        <dbReference type="EMBL" id="CUU24807.1"/>
    </source>
</evidence>
<feature type="region of interest" description="Disordered" evidence="1">
    <location>
        <begin position="1"/>
        <end position="30"/>
    </location>
</feature>
<accession>A0A0U5L8H3</accession>
<dbReference type="EMBL" id="LN907827">
    <property type="protein sequence ID" value="CUU24807.1"/>
    <property type="molecule type" value="Genomic_DNA"/>
</dbReference>
<dbReference type="PATRIC" id="fig|1619313.3.peg.2679"/>
<dbReference type="AlphaFoldDB" id="A0A0U5L8H3"/>